<dbReference type="Pfam" id="PF11836">
    <property type="entry name" value="Phage_TAC_11"/>
    <property type="match status" value="1"/>
</dbReference>
<name>A0ABQ5VGX4_9RHOB</name>
<reference evidence="1" key="1">
    <citation type="journal article" date="2014" name="Int. J. Syst. Evol. Microbiol.">
        <title>Complete genome of a new Firmicutes species belonging to the dominant human colonic microbiota ('Ruminococcus bicirculans') reveals two chromosomes and a selective capacity to utilize plant glucans.</title>
        <authorList>
            <consortium name="NISC Comparative Sequencing Program"/>
            <person name="Wegmann U."/>
            <person name="Louis P."/>
            <person name="Goesmann A."/>
            <person name="Henrissat B."/>
            <person name="Duncan S.H."/>
            <person name="Flint H.J."/>
        </authorList>
    </citation>
    <scope>NUCLEOTIDE SEQUENCE</scope>
    <source>
        <strain evidence="1">NBRC 109915</strain>
    </source>
</reference>
<evidence type="ECO:0008006" key="3">
    <source>
        <dbReference type="Google" id="ProtNLM"/>
    </source>
</evidence>
<accession>A0ABQ5VGX4</accession>
<reference evidence="1" key="2">
    <citation type="submission" date="2023-01" db="EMBL/GenBank/DDBJ databases">
        <title>Draft genome sequence of Sulfitobacter pacificus strain NBRC 109915.</title>
        <authorList>
            <person name="Sun Q."/>
            <person name="Mori K."/>
        </authorList>
    </citation>
    <scope>NUCLEOTIDE SEQUENCE</scope>
    <source>
        <strain evidence="1">NBRC 109915</strain>
    </source>
</reference>
<protein>
    <recommendedName>
        <fullName evidence="3">Phage tail tube protein, GTA-gp10</fullName>
    </recommendedName>
</protein>
<comment type="caution">
    <text evidence="1">The sequence shown here is derived from an EMBL/GenBank/DDBJ whole genome shotgun (WGS) entry which is preliminary data.</text>
</comment>
<proteinExistence type="predicted"/>
<dbReference type="InterPro" id="IPR021791">
    <property type="entry name" value="Phage_TAC_11"/>
</dbReference>
<dbReference type="Proteomes" id="UP001161388">
    <property type="component" value="Unassembled WGS sequence"/>
</dbReference>
<organism evidence="1 2">
    <name type="scientific">Sulfitobacter pacificus</name>
    <dbReference type="NCBI Taxonomy" id="1499314"/>
    <lineage>
        <taxon>Bacteria</taxon>
        <taxon>Pseudomonadati</taxon>
        <taxon>Pseudomonadota</taxon>
        <taxon>Alphaproteobacteria</taxon>
        <taxon>Rhodobacterales</taxon>
        <taxon>Roseobacteraceae</taxon>
        <taxon>Sulfitobacter</taxon>
    </lineage>
</organism>
<sequence>MALVIDGKRCTARLSLGALAELEEGLGEASLVGLVERFEASRFASRDVIALLGAGLRGGGAEITDADLAQAKIEGGPMAAAKAAAELLARAFVVPQ</sequence>
<evidence type="ECO:0000313" key="1">
    <source>
        <dbReference type="EMBL" id="GLQ26329.1"/>
    </source>
</evidence>
<evidence type="ECO:0000313" key="2">
    <source>
        <dbReference type="Proteomes" id="UP001161388"/>
    </source>
</evidence>
<keyword evidence="2" id="KW-1185">Reference proteome</keyword>
<dbReference type="EMBL" id="BSNL01000001">
    <property type="protein sequence ID" value="GLQ26329.1"/>
    <property type="molecule type" value="Genomic_DNA"/>
</dbReference>
<gene>
    <name evidence="1" type="ORF">GCM10007927_11320</name>
</gene>